<dbReference type="EMBL" id="QGGT01000003">
    <property type="protein sequence ID" value="PWK33965.1"/>
    <property type="molecule type" value="Genomic_DNA"/>
</dbReference>
<dbReference type="AlphaFoldDB" id="A0A316EPH0"/>
<gene>
    <name evidence="2" type="ORF">C7419_103284</name>
</gene>
<keyword evidence="2" id="KW-0378">Hydrolase</keyword>
<dbReference type="Proteomes" id="UP000245754">
    <property type="component" value="Unassembled WGS sequence"/>
</dbReference>
<dbReference type="GO" id="GO:0016787">
    <property type="term" value="F:hydrolase activity"/>
    <property type="evidence" value="ECO:0007669"/>
    <property type="project" value="UniProtKB-KW"/>
</dbReference>
<keyword evidence="3" id="KW-1185">Reference proteome</keyword>
<accession>A0A316EPH0</accession>
<organism evidence="2 3">
    <name type="scientific">Cupriavidus plantarum</name>
    <dbReference type="NCBI Taxonomy" id="942865"/>
    <lineage>
        <taxon>Bacteria</taxon>
        <taxon>Pseudomonadati</taxon>
        <taxon>Pseudomonadota</taxon>
        <taxon>Betaproteobacteria</taxon>
        <taxon>Burkholderiales</taxon>
        <taxon>Burkholderiaceae</taxon>
        <taxon>Cupriavidus</taxon>
    </lineage>
</organism>
<feature type="domain" description="Limonene-1,2-epoxide hydrolase" evidence="1">
    <location>
        <begin position="5"/>
        <end position="120"/>
    </location>
</feature>
<sequence length="129" mass="14522">MQSDPIAVARTFFAHWSANRLDDALSMLADDVLYDNVPFPDIVGRENVRAFHERFGIGTTYTVDWQVGHLAASGNVVLNERVDIFRHRDGGEIVLPVMGTLTIVDGNITVWRDYFDPADFDRQLAAISR</sequence>
<proteinExistence type="predicted"/>
<dbReference type="InterPro" id="IPR013100">
    <property type="entry name" value="LEH"/>
</dbReference>
<dbReference type="RefSeq" id="WP_109584041.1">
    <property type="nucleotide sequence ID" value="NZ_QGGT01000003.1"/>
</dbReference>
<name>A0A316EPH0_9BURK</name>
<evidence type="ECO:0000313" key="2">
    <source>
        <dbReference type="EMBL" id="PWK33965.1"/>
    </source>
</evidence>
<dbReference type="SUPFAM" id="SSF54427">
    <property type="entry name" value="NTF2-like"/>
    <property type="match status" value="1"/>
</dbReference>
<protein>
    <submittedName>
        <fullName evidence="2">Limonene-1,2-epoxide hydrolase</fullName>
    </submittedName>
</protein>
<dbReference type="InterPro" id="IPR032710">
    <property type="entry name" value="NTF2-like_dom_sf"/>
</dbReference>
<evidence type="ECO:0000313" key="3">
    <source>
        <dbReference type="Proteomes" id="UP000245754"/>
    </source>
</evidence>
<comment type="caution">
    <text evidence="2">The sequence shown here is derived from an EMBL/GenBank/DDBJ whole genome shotgun (WGS) entry which is preliminary data.</text>
</comment>
<reference evidence="2 3" key="1">
    <citation type="submission" date="2018-05" db="EMBL/GenBank/DDBJ databases">
        <title>Genomic Encyclopedia of Type Strains, Phase IV (KMG-V): Genome sequencing to study the core and pangenomes of soil and plant-associated prokaryotes.</title>
        <authorList>
            <person name="Whitman W."/>
        </authorList>
    </citation>
    <scope>NUCLEOTIDE SEQUENCE [LARGE SCALE GENOMIC DNA]</scope>
    <source>
        <strain evidence="2 3">SLV-132</strain>
    </source>
</reference>
<evidence type="ECO:0000259" key="1">
    <source>
        <dbReference type="Pfam" id="PF07858"/>
    </source>
</evidence>
<dbReference type="Pfam" id="PF07858">
    <property type="entry name" value="LEH"/>
    <property type="match status" value="1"/>
</dbReference>
<dbReference type="Gene3D" id="3.10.450.50">
    <property type="match status" value="1"/>
</dbReference>